<name>A0A179I886_CORDF</name>
<dbReference type="Gene3D" id="3.40.50.300">
    <property type="entry name" value="P-loop containing nucleotide triphosphate hydrolases"/>
    <property type="match status" value="1"/>
</dbReference>
<dbReference type="InterPro" id="IPR040632">
    <property type="entry name" value="Sulfotransfer_4"/>
</dbReference>
<keyword evidence="1" id="KW-0472">Membrane</keyword>
<dbReference type="EMBL" id="LUKN01003053">
    <property type="protein sequence ID" value="OAQ98111.1"/>
    <property type="molecule type" value="Genomic_DNA"/>
</dbReference>
<organism evidence="2 3">
    <name type="scientific">Cordyceps confragosa</name>
    <name type="common">Lecanicillium lecanii</name>
    <dbReference type="NCBI Taxonomy" id="2714763"/>
    <lineage>
        <taxon>Eukaryota</taxon>
        <taxon>Fungi</taxon>
        <taxon>Dikarya</taxon>
        <taxon>Ascomycota</taxon>
        <taxon>Pezizomycotina</taxon>
        <taxon>Sordariomycetes</taxon>
        <taxon>Hypocreomycetidae</taxon>
        <taxon>Hypocreales</taxon>
        <taxon>Cordycipitaceae</taxon>
        <taxon>Akanthomyces</taxon>
    </lineage>
</organism>
<sequence length="248" mass="28591">MAQARTALCSALQTLGLRTYNYYEIFENKEKGHFQRWLSAVDAKYNGVKQSLIAEDLGSILEGYNVVAGSPCWMFVDELLAAYPDAKVILSTRPPDAWLNSLRKTAFPVLGSKIWKFLSLFDRFSALHWRLVNRLYHTLSGGERPWKPSAEKSLLQFYQSHNEYVRRIVPGHKLLEYRPGDGWGPLCSFLDISIPEQDFPHANAGNNFVETEKLRYWSLWRKVVALLIKVSAAVWMMLFFAHTVFRLI</sequence>
<dbReference type="PANTHER" id="PTHR36978:SF4">
    <property type="entry name" value="P-LOOP CONTAINING NUCLEOSIDE TRIPHOSPHATE HYDROLASE PROTEIN"/>
    <property type="match status" value="1"/>
</dbReference>
<evidence type="ECO:0008006" key="4">
    <source>
        <dbReference type="Google" id="ProtNLM"/>
    </source>
</evidence>
<dbReference type="Proteomes" id="UP000243081">
    <property type="component" value="Unassembled WGS sequence"/>
</dbReference>
<evidence type="ECO:0000256" key="1">
    <source>
        <dbReference type="SAM" id="Phobius"/>
    </source>
</evidence>
<feature type="transmembrane region" description="Helical" evidence="1">
    <location>
        <begin position="223"/>
        <end position="245"/>
    </location>
</feature>
<dbReference type="OMA" id="FRADQGW"/>
<dbReference type="AlphaFoldDB" id="A0A179I886"/>
<dbReference type="SUPFAM" id="SSF52540">
    <property type="entry name" value="P-loop containing nucleoside triphosphate hydrolases"/>
    <property type="match status" value="1"/>
</dbReference>
<protein>
    <recommendedName>
        <fullName evidence="4">NAD dependent epimerase/dehydratase</fullName>
    </recommendedName>
</protein>
<dbReference type="OrthoDB" id="408152at2759"/>
<evidence type="ECO:0000313" key="3">
    <source>
        <dbReference type="Proteomes" id="UP000243081"/>
    </source>
</evidence>
<dbReference type="Pfam" id="PF17784">
    <property type="entry name" value="Sulfotransfer_4"/>
    <property type="match status" value="1"/>
</dbReference>
<reference evidence="2 3" key="1">
    <citation type="submission" date="2016-03" db="EMBL/GenBank/DDBJ databases">
        <title>Fine-scale spatial genetic structure of a fungal parasite of coffee scale insects.</title>
        <authorList>
            <person name="Jackson D."/>
            <person name="Zemenick K.A."/>
            <person name="Malloure B."/>
            <person name="Quandt C.A."/>
            <person name="James T.Y."/>
        </authorList>
    </citation>
    <scope>NUCLEOTIDE SEQUENCE [LARGE SCALE GENOMIC DNA]</scope>
    <source>
        <strain evidence="2 3">UM487</strain>
    </source>
</reference>
<keyword evidence="3" id="KW-1185">Reference proteome</keyword>
<dbReference type="PANTHER" id="PTHR36978">
    <property type="entry name" value="P-LOOP CONTAINING NUCLEOTIDE TRIPHOSPHATE HYDROLASE"/>
    <property type="match status" value="1"/>
</dbReference>
<keyword evidence="1" id="KW-0812">Transmembrane</keyword>
<accession>A0A179I886</accession>
<dbReference type="InterPro" id="IPR027417">
    <property type="entry name" value="P-loop_NTPase"/>
</dbReference>
<proteinExistence type="predicted"/>
<gene>
    <name evidence="2" type="ORF">LLEC1_00794</name>
</gene>
<evidence type="ECO:0000313" key="2">
    <source>
        <dbReference type="EMBL" id="OAQ98111.1"/>
    </source>
</evidence>
<keyword evidence="1" id="KW-1133">Transmembrane helix</keyword>
<comment type="caution">
    <text evidence="2">The sequence shown here is derived from an EMBL/GenBank/DDBJ whole genome shotgun (WGS) entry which is preliminary data.</text>
</comment>